<dbReference type="AlphaFoldDB" id="A0A9Q1FML9"/>
<accession>A0A9Q1FML9</accession>
<name>A0A9Q1FML9_SYNKA</name>
<proteinExistence type="predicted"/>
<evidence type="ECO:0000313" key="2">
    <source>
        <dbReference type="Proteomes" id="UP001152622"/>
    </source>
</evidence>
<gene>
    <name evidence="1" type="ORF">SKAU_G00115860</name>
</gene>
<reference evidence="1" key="1">
    <citation type="journal article" date="2023" name="Science">
        <title>Genome structures resolve the early diversification of teleost fishes.</title>
        <authorList>
            <person name="Parey E."/>
            <person name="Louis A."/>
            <person name="Montfort J."/>
            <person name="Bouchez O."/>
            <person name="Roques C."/>
            <person name="Iampietro C."/>
            <person name="Lluch J."/>
            <person name="Castinel A."/>
            <person name="Donnadieu C."/>
            <person name="Desvignes T."/>
            <person name="Floi Bucao C."/>
            <person name="Jouanno E."/>
            <person name="Wen M."/>
            <person name="Mejri S."/>
            <person name="Dirks R."/>
            <person name="Jansen H."/>
            <person name="Henkel C."/>
            <person name="Chen W.J."/>
            <person name="Zahm M."/>
            <person name="Cabau C."/>
            <person name="Klopp C."/>
            <person name="Thompson A.W."/>
            <person name="Robinson-Rechavi M."/>
            <person name="Braasch I."/>
            <person name="Lecointre G."/>
            <person name="Bobe J."/>
            <person name="Postlethwait J.H."/>
            <person name="Berthelot C."/>
            <person name="Roest Crollius H."/>
            <person name="Guiguen Y."/>
        </authorList>
    </citation>
    <scope>NUCLEOTIDE SEQUENCE</scope>
    <source>
        <strain evidence="1">WJC10195</strain>
    </source>
</reference>
<protein>
    <submittedName>
        <fullName evidence="1">Uncharacterized protein</fullName>
    </submittedName>
</protein>
<organism evidence="1 2">
    <name type="scientific">Synaphobranchus kaupii</name>
    <name type="common">Kaup's arrowtooth eel</name>
    <dbReference type="NCBI Taxonomy" id="118154"/>
    <lineage>
        <taxon>Eukaryota</taxon>
        <taxon>Metazoa</taxon>
        <taxon>Chordata</taxon>
        <taxon>Craniata</taxon>
        <taxon>Vertebrata</taxon>
        <taxon>Euteleostomi</taxon>
        <taxon>Actinopterygii</taxon>
        <taxon>Neopterygii</taxon>
        <taxon>Teleostei</taxon>
        <taxon>Anguilliformes</taxon>
        <taxon>Synaphobranchidae</taxon>
        <taxon>Synaphobranchus</taxon>
    </lineage>
</organism>
<dbReference type="Proteomes" id="UP001152622">
    <property type="component" value="Chromosome 4"/>
</dbReference>
<keyword evidence="2" id="KW-1185">Reference proteome</keyword>
<comment type="caution">
    <text evidence="1">The sequence shown here is derived from an EMBL/GenBank/DDBJ whole genome shotgun (WGS) entry which is preliminary data.</text>
</comment>
<evidence type="ECO:0000313" key="1">
    <source>
        <dbReference type="EMBL" id="KAJ8362755.1"/>
    </source>
</evidence>
<dbReference type="EMBL" id="JAINUF010000004">
    <property type="protein sequence ID" value="KAJ8362755.1"/>
    <property type="molecule type" value="Genomic_DNA"/>
</dbReference>
<sequence>MAQMALAARQISRRLTAPSSRYAAFPSGRSSYENRRTFQRIIYPALLSCVQTQGVRLIQARDRPLPSPQRTCQSRTDPGRAGPAFLALGSLCSFHRYCFSLMGSLGTRVPEG</sequence>